<comment type="caution">
    <text evidence="3">The sequence shown here is derived from an EMBL/GenBank/DDBJ whole genome shotgun (WGS) entry which is preliminary data.</text>
</comment>
<evidence type="ECO:0000313" key="4">
    <source>
        <dbReference type="Proteomes" id="UP000462760"/>
    </source>
</evidence>
<evidence type="ECO:0000256" key="1">
    <source>
        <dbReference type="SAM" id="Phobius"/>
    </source>
</evidence>
<protein>
    <submittedName>
        <fullName evidence="3">ABC-2 transporter permease</fullName>
    </submittedName>
</protein>
<feature type="transmembrane region" description="Helical" evidence="1">
    <location>
        <begin position="150"/>
        <end position="170"/>
    </location>
</feature>
<reference evidence="3 4" key="1">
    <citation type="submission" date="2019-08" db="EMBL/GenBank/DDBJ databases">
        <title>In-depth cultivation of the pig gut microbiome towards novel bacterial diversity and tailored functional studies.</title>
        <authorList>
            <person name="Wylensek D."/>
            <person name="Hitch T.C.A."/>
            <person name="Clavel T."/>
        </authorList>
    </citation>
    <scope>NUCLEOTIDE SEQUENCE [LARGE SCALE GENOMIC DNA]</scope>
    <source>
        <strain evidence="3 4">Med78-601-WT-4W-RMD-3</strain>
    </source>
</reference>
<keyword evidence="5" id="KW-1185">Reference proteome</keyword>
<sequence>MFNLLKKDFILLSGVSIFIVICAYIDSIIGFILLKANNINIAYTFGIIGIVFILIVSCIEHDGRNKSQVILNSFPIKRSDIVKEKYIILIVFILISSILFFLLTNIIKVVSHKTDGRAIGILDIIVAIDILLIFYSIYFPLFFKFDSNNVFNSILFILVLIAPKILVKVFDRFEVERILDMVESLNSYKVSIVIFIFSIAIYCISLQVSKHIYLKREF</sequence>
<keyword evidence="1" id="KW-0812">Transmembrane</keyword>
<feature type="transmembrane region" description="Helical" evidence="1">
    <location>
        <begin position="119"/>
        <end position="138"/>
    </location>
</feature>
<dbReference type="AlphaFoldDB" id="A0A844FFP4"/>
<reference evidence="2" key="2">
    <citation type="submission" date="2022-01" db="EMBL/GenBank/DDBJ databases">
        <title>Collection of gut derived symbiotic bacterial strains cultured from healthy donors.</title>
        <authorList>
            <person name="Lin H."/>
            <person name="Kohout C."/>
            <person name="Waligurski E."/>
            <person name="Pamer E.G."/>
        </authorList>
    </citation>
    <scope>NUCLEOTIDE SEQUENCE</scope>
    <source>
        <strain evidence="2">MSK.14.39</strain>
    </source>
</reference>
<feature type="transmembrane region" description="Helical" evidence="1">
    <location>
        <begin position="86"/>
        <end position="107"/>
    </location>
</feature>
<dbReference type="Proteomes" id="UP000462760">
    <property type="component" value="Unassembled WGS sequence"/>
</dbReference>
<evidence type="ECO:0000313" key="5">
    <source>
        <dbReference type="Proteomes" id="UP001108123"/>
    </source>
</evidence>
<name>A0A844FFP4_9FIRM</name>
<evidence type="ECO:0000313" key="2">
    <source>
        <dbReference type="EMBL" id="MCG4564369.1"/>
    </source>
</evidence>
<dbReference type="Pfam" id="PF13346">
    <property type="entry name" value="ABC2_membrane_5"/>
    <property type="match status" value="1"/>
</dbReference>
<dbReference type="PANTHER" id="PTHR41309">
    <property type="entry name" value="MEMBRANE PROTEIN-RELATED"/>
    <property type="match status" value="1"/>
</dbReference>
<dbReference type="InterPro" id="IPR025699">
    <property type="entry name" value="ABC2_memb-like"/>
</dbReference>
<keyword evidence="1" id="KW-0472">Membrane</keyword>
<feature type="transmembrane region" description="Helical" evidence="1">
    <location>
        <begin position="40"/>
        <end position="59"/>
    </location>
</feature>
<accession>A0A844FFP4</accession>
<dbReference type="Proteomes" id="UP001108123">
    <property type="component" value="Unassembled WGS sequence"/>
</dbReference>
<dbReference type="EMBL" id="VULR01000003">
    <property type="protein sequence ID" value="MSS42788.1"/>
    <property type="molecule type" value="Genomic_DNA"/>
</dbReference>
<gene>
    <name evidence="3" type="ORF">FYJ27_03445</name>
    <name evidence="2" type="ORF">L0P62_02800</name>
</gene>
<dbReference type="OrthoDB" id="2917865at2"/>
<keyword evidence="1" id="KW-1133">Transmembrane helix</keyword>
<dbReference type="EMBL" id="JAKNID010000005">
    <property type="protein sequence ID" value="MCG4564369.1"/>
    <property type="molecule type" value="Genomic_DNA"/>
</dbReference>
<proteinExistence type="predicted"/>
<dbReference type="PANTHER" id="PTHR41309:SF2">
    <property type="entry name" value="MEMBRANE PROTEIN"/>
    <property type="match status" value="1"/>
</dbReference>
<evidence type="ECO:0000313" key="3">
    <source>
        <dbReference type="EMBL" id="MSS42788.1"/>
    </source>
</evidence>
<feature type="transmembrane region" description="Helical" evidence="1">
    <location>
        <begin position="9"/>
        <end position="34"/>
    </location>
</feature>
<dbReference type="RefSeq" id="WP_154483193.1">
    <property type="nucleotide sequence ID" value="NZ_JAJBNW010000027.1"/>
</dbReference>
<feature type="transmembrane region" description="Helical" evidence="1">
    <location>
        <begin position="190"/>
        <end position="208"/>
    </location>
</feature>
<organism evidence="3 4">
    <name type="scientific">Anaerosalibacter bizertensis</name>
    <dbReference type="NCBI Taxonomy" id="932217"/>
    <lineage>
        <taxon>Bacteria</taxon>
        <taxon>Bacillati</taxon>
        <taxon>Bacillota</taxon>
        <taxon>Tissierellia</taxon>
        <taxon>Tissierellales</taxon>
        <taxon>Sporanaerobacteraceae</taxon>
        <taxon>Anaerosalibacter</taxon>
    </lineage>
</organism>